<dbReference type="Proteomes" id="UP000688137">
    <property type="component" value="Unassembled WGS sequence"/>
</dbReference>
<keyword evidence="2" id="KW-1185">Reference proteome</keyword>
<reference evidence="1" key="1">
    <citation type="submission" date="2021-01" db="EMBL/GenBank/DDBJ databases">
        <authorList>
            <consortium name="Genoscope - CEA"/>
            <person name="William W."/>
        </authorList>
    </citation>
    <scope>NUCLEOTIDE SEQUENCE</scope>
</reference>
<evidence type="ECO:0000313" key="2">
    <source>
        <dbReference type="Proteomes" id="UP000688137"/>
    </source>
</evidence>
<protein>
    <submittedName>
        <fullName evidence="1">Uncharacterized protein</fullName>
    </submittedName>
</protein>
<name>A0A8S1QMW9_PARPR</name>
<evidence type="ECO:0000313" key="1">
    <source>
        <dbReference type="EMBL" id="CAD8116574.1"/>
    </source>
</evidence>
<comment type="caution">
    <text evidence="1">The sequence shown here is derived from an EMBL/GenBank/DDBJ whole genome shotgun (WGS) entry which is preliminary data.</text>
</comment>
<sequence length="108" mass="13453">MSLQIFQSFYPNWLFFFHNFFFNNSHQFIFWKQKNQKVMILVLRSRDLGFLGVINIQIDLQQIFVSQTKIYLEQEQCGRLWNHLYICYGFDCLFIQDQKLFIIWRYLF</sequence>
<dbReference type="EMBL" id="CAJJDM010000184">
    <property type="protein sequence ID" value="CAD8116574.1"/>
    <property type="molecule type" value="Genomic_DNA"/>
</dbReference>
<dbReference type="AlphaFoldDB" id="A0A8S1QMW9"/>
<proteinExistence type="predicted"/>
<organism evidence="1 2">
    <name type="scientific">Paramecium primaurelia</name>
    <dbReference type="NCBI Taxonomy" id="5886"/>
    <lineage>
        <taxon>Eukaryota</taxon>
        <taxon>Sar</taxon>
        <taxon>Alveolata</taxon>
        <taxon>Ciliophora</taxon>
        <taxon>Intramacronucleata</taxon>
        <taxon>Oligohymenophorea</taxon>
        <taxon>Peniculida</taxon>
        <taxon>Parameciidae</taxon>
        <taxon>Paramecium</taxon>
    </lineage>
</organism>
<gene>
    <name evidence="1" type="ORF">PPRIM_AZ9-3.1.T1750008</name>
</gene>
<accession>A0A8S1QMW9</accession>